<name>A0ACC6V0X8_9CREN</name>
<keyword evidence="1" id="KW-0808">Transferase</keyword>
<accession>A0ACC6V0X8</accession>
<evidence type="ECO:0000313" key="2">
    <source>
        <dbReference type="Proteomes" id="UP000033636"/>
    </source>
</evidence>
<organism evidence="1 2">
    <name type="scientific">Thermoproteus sp. AZ2</name>
    <dbReference type="NCBI Taxonomy" id="1609232"/>
    <lineage>
        <taxon>Archaea</taxon>
        <taxon>Thermoproteota</taxon>
        <taxon>Thermoprotei</taxon>
        <taxon>Thermoproteales</taxon>
        <taxon>Thermoproteaceae</taxon>
        <taxon>Thermoproteus</taxon>
    </lineage>
</organism>
<proteinExistence type="predicted"/>
<evidence type="ECO:0000313" key="1">
    <source>
        <dbReference type="EMBL" id="MFB6490712.1"/>
    </source>
</evidence>
<dbReference type="EMBL" id="JZWT02000013">
    <property type="protein sequence ID" value="MFB6490712.1"/>
    <property type="molecule type" value="Genomic_DNA"/>
</dbReference>
<protein>
    <submittedName>
        <fullName evidence="1">Glycosyltransferase</fullName>
        <ecNumber evidence="1">2.4.-.-</ecNumber>
    </submittedName>
</protein>
<comment type="caution">
    <text evidence="1">The sequence shown here is derived from an EMBL/GenBank/DDBJ whole genome shotgun (WGS) entry which is preliminary data.</text>
</comment>
<sequence length="415" mass="46049">MLFLVLLMVGSIVATWHLTTTLSSSEPKLDVRDGGRDGVYVVIPSCRDENLFETIGKWLSQLYSRYKVVVVEDCGEKSLISSFQLKHIGSVETPRRVDVYVGDKLIVLEREGRIGLKAGALNDAVRALSILRPLGDAKYVIFVDSDHEPSDLFFISRAVALIKKFGVDLLQGVQRHLYLGSSLDALVSTSHDISGTMLVGRTRLRMMPIFTGSTAIARLEPIAKLGFREDTVTEDFDLSVRMWLSGYAIAATWNLYTWGRPPRNLKAYFKQQLRWSSGTIRTFLRYFVPVITSDMSLRRKLDFVFQGTVFASGVLYVAIIIATAYKLITGAHFSVAEIALLAYMLASGLAIDLYVESKYHTPAQPDILAPFLEFVTAFVHIGGTLLGALGREYGWIRTARKFANAAGVGTSQEVV</sequence>
<keyword evidence="1" id="KW-0328">Glycosyltransferase</keyword>
<dbReference type="Proteomes" id="UP000033636">
    <property type="component" value="Unassembled WGS sequence"/>
</dbReference>
<reference evidence="1" key="1">
    <citation type="submission" date="2024-07" db="EMBL/GenBank/DDBJ databases">
        <title>Metagenome and Metagenome-Assembled Genomes of Archaea from a hot spring from the geothermal field of Los Azufres, Mexico.</title>
        <authorList>
            <person name="Marin-Paredes R."/>
            <person name="Martinez-Romero E."/>
            <person name="Servin-Garciduenas L.E."/>
        </authorList>
    </citation>
    <scope>NUCLEOTIDE SEQUENCE</scope>
</reference>
<gene>
    <name evidence="1" type="ORF">TU35_005630</name>
</gene>
<dbReference type="EC" id="2.4.-.-" evidence="1"/>